<evidence type="ECO:0000313" key="3">
    <source>
        <dbReference type="Proteomes" id="UP000523821"/>
    </source>
</evidence>
<name>A0A7W9CU46_9HYPH</name>
<gene>
    <name evidence="2" type="ORF">GGQ63_001002</name>
</gene>
<dbReference type="Pfam" id="PF00102">
    <property type="entry name" value="Y_phosphatase"/>
    <property type="match status" value="1"/>
</dbReference>
<dbReference type="Gene3D" id="3.90.190.10">
    <property type="entry name" value="Protein tyrosine phosphatase superfamily"/>
    <property type="match status" value="1"/>
</dbReference>
<proteinExistence type="predicted"/>
<dbReference type="AlphaFoldDB" id="A0A7W9CU46"/>
<evidence type="ECO:0000259" key="1">
    <source>
        <dbReference type="Pfam" id="PF00102"/>
    </source>
</evidence>
<feature type="domain" description="Tyrosine-protein phosphatase" evidence="1">
    <location>
        <begin position="66"/>
        <end position="116"/>
    </location>
</feature>
<dbReference type="PROSITE" id="PS00383">
    <property type="entry name" value="TYR_PHOSPHATASE_1"/>
    <property type="match status" value="1"/>
</dbReference>
<evidence type="ECO:0000313" key="2">
    <source>
        <dbReference type="EMBL" id="MBB5751950.1"/>
    </source>
</evidence>
<dbReference type="GO" id="GO:0004725">
    <property type="term" value="F:protein tyrosine phosphatase activity"/>
    <property type="evidence" value="ECO:0007669"/>
    <property type="project" value="InterPro"/>
</dbReference>
<reference evidence="2 3" key="1">
    <citation type="submission" date="2020-08" db="EMBL/GenBank/DDBJ databases">
        <title>Genomic Encyclopedia of Type Strains, Phase IV (KMG-IV): sequencing the most valuable type-strain genomes for metagenomic binning, comparative biology and taxonomic classification.</title>
        <authorList>
            <person name="Goeker M."/>
        </authorList>
    </citation>
    <scope>NUCLEOTIDE SEQUENCE [LARGE SCALE GENOMIC DNA]</scope>
    <source>
        <strain evidence="2 3">DSM 16268</strain>
    </source>
</reference>
<keyword evidence="3" id="KW-1185">Reference proteome</keyword>
<sequence length="181" mass="19695">MPRIHVCSLARVPHTVAETGASHLVTLINVGTPVERPAAIAPERHLFLGLNDILEPMDGMIHPAEEHVATLLDFARGWDQQRPMVVHCFAGISRSTAAAFITLCALRPERDEADIAARIRALSPPATPNLLLVRLADAMLQRQGRMVAAIERIGRGHEAFEGHPFALTLRDERQGGTVSVA</sequence>
<dbReference type="InterPro" id="IPR016130">
    <property type="entry name" value="Tyr_Pase_AS"/>
</dbReference>
<dbReference type="EMBL" id="JACHOO010000002">
    <property type="protein sequence ID" value="MBB5751950.1"/>
    <property type="molecule type" value="Genomic_DNA"/>
</dbReference>
<dbReference type="RefSeq" id="WP_183853172.1">
    <property type="nucleotide sequence ID" value="NZ_JACHOO010000002.1"/>
</dbReference>
<dbReference type="InterPro" id="IPR000242">
    <property type="entry name" value="PTP_cat"/>
</dbReference>
<dbReference type="InterPro" id="IPR029021">
    <property type="entry name" value="Prot-tyrosine_phosphatase-like"/>
</dbReference>
<dbReference type="Proteomes" id="UP000523821">
    <property type="component" value="Unassembled WGS sequence"/>
</dbReference>
<comment type="caution">
    <text evidence="2">The sequence shown here is derived from an EMBL/GenBank/DDBJ whole genome shotgun (WGS) entry which is preliminary data.</text>
</comment>
<dbReference type="SUPFAM" id="SSF52799">
    <property type="entry name" value="(Phosphotyrosine protein) phosphatases II"/>
    <property type="match status" value="1"/>
</dbReference>
<protein>
    <recommendedName>
        <fullName evidence="1">Tyrosine-protein phosphatase domain-containing protein</fullName>
    </recommendedName>
</protein>
<accession>A0A7W9CU46</accession>
<organism evidence="2 3">
    <name type="scientific">Prosthecomicrobium pneumaticum</name>
    <dbReference type="NCBI Taxonomy" id="81895"/>
    <lineage>
        <taxon>Bacteria</taxon>
        <taxon>Pseudomonadati</taxon>
        <taxon>Pseudomonadota</taxon>
        <taxon>Alphaproteobacteria</taxon>
        <taxon>Hyphomicrobiales</taxon>
        <taxon>Kaistiaceae</taxon>
        <taxon>Prosthecomicrobium</taxon>
    </lineage>
</organism>